<sequence length="360" mass="40651">MNYIVKSVLLVYFTIEMITSNVFAYEHFIILLAIIAITILKEKLIDSNYLTIVVLLLIGAGTAMDLKFIVLFGLPVYDFMIKRSYWGVVVTGMSITYFSFDHYESVNPLALIVLCGLFAYTQQVSHQEQRQWMNSLDNERRLRYELEQTKLRLLQSSKEIASITEVKERNRIARDIHDSVGHNISGILIQLRAAYKLHAKDESKSLELVSQSIEGLASSIELLRDTVHNIKPQEIVGVEHVKKIVDNFSFCPVQLKLNGDFNTIPANHIEILIANVKEALTNSSRYSKATCIEIAIDINERYSRLYVKDNGVGCAVMKEGLGLSGMKERVRNLGGTVSVSSDDGFLIVCVIPRQEKEEIA</sequence>
<evidence type="ECO:0000256" key="9">
    <source>
        <dbReference type="SAM" id="Phobius"/>
    </source>
</evidence>
<keyword evidence="7" id="KW-0067">ATP-binding</keyword>
<protein>
    <recommendedName>
        <fullName evidence="2">histidine kinase</fullName>
        <ecNumber evidence="2">2.7.13.3</ecNumber>
    </recommendedName>
</protein>
<evidence type="ECO:0000256" key="1">
    <source>
        <dbReference type="ARBA" id="ARBA00000085"/>
    </source>
</evidence>
<keyword evidence="4" id="KW-0808">Transferase</keyword>
<dbReference type="InterPro" id="IPR036890">
    <property type="entry name" value="HATPase_C_sf"/>
</dbReference>
<evidence type="ECO:0000256" key="3">
    <source>
        <dbReference type="ARBA" id="ARBA00022553"/>
    </source>
</evidence>
<keyword evidence="12" id="KW-1185">Reference proteome</keyword>
<feature type="transmembrane region" description="Helical" evidence="9">
    <location>
        <begin position="22"/>
        <end position="40"/>
    </location>
</feature>
<dbReference type="SMART" id="SM00387">
    <property type="entry name" value="HATPase_c"/>
    <property type="match status" value="1"/>
</dbReference>
<dbReference type="InterPro" id="IPR003594">
    <property type="entry name" value="HATPase_dom"/>
</dbReference>
<dbReference type="Gene3D" id="1.20.5.1930">
    <property type="match status" value="1"/>
</dbReference>
<dbReference type="InterPro" id="IPR050482">
    <property type="entry name" value="Sensor_HK_TwoCompSys"/>
</dbReference>
<reference evidence="11" key="1">
    <citation type="submission" date="2023-03" db="EMBL/GenBank/DDBJ databases">
        <title>Andean soil-derived lignocellulolytic bacterial consortium as a source of novel taxa and putative plastic-active enzymes.</title>
        <authorList>
            <person name="Diaz-Garcia L."/>
            <person name="Chuvochina M."/>
            <person name="Feuerriegel G."/>
            <person name="Bunk B."/>
            <person name="Sproer C."/>
            <person name="Streit W.R."/>
            <person name="Rodriguez L.M."/>
            <person name="Overmann J."/>
            <person name="Jimenez D.J."/>
        </authorList>
    </citation>
    <scope>NUCLEOTIDE SEQUENCE</scope>
    <source>
        <strain evidence="11">MAG 2441</strain>
    </source>
</reference>
<dbReference type="EC" id="2.7.13.3" evidence="2"/>
<gene>
    <name evidence="11" type="ORF">P0Y55_07020</name>
</gene>
<dbReference type="PANTHER" id="PTHR24421:SF10">
    <property type="entry name" value="NITRATE_NITRITE SENSOR PROTEIN NARQ"/>
    <property type="match status" value="1"/>
</dbReference>
<evidence type="ECO:0000256" key="4">
    <source>
        <dbReference type="ARBA" id="ARBA00022679"/>
    </source>
</evidence>
<keyword evidence="3" id="KW-0597">Phosphoprotein</keyword>
<dbReference type="Gene3D" id="3.30.565.10">
    <property type="entry name" value="Histidine kinase-like ATPase, C-terminal domain"/>
    <property type="match status" value="1"/>
</dbReference>
<accession>A0AA95F6C3</accession>
<proteinExistence type="predicted"/>
<dbReference type="GO" id="GO:0046983">
    <property type="term" value="F:protein dimerization activity"/>
    <property type="evidence" value="ECO:0007669"/>
    <property type="project" value="InterPro"/>
</dbReference>
<comment type="catalytic activity">
    <reaction evidence="1">
        <text>ATP + protein L-histidine = ADP + protein N-phospho-L-histidine.</text>
        <dbReference type="EC" id="2.7.13.3"/>
    </reaction>
</comment>
<dbReference type="GO" id="GO:0016020">
    <property type="term" value="C:membrane"/>
    <property type="evidence" value="ECO:0007669"/>
    <property type="project" value="InterPro"/>
</dbReference>
<evidence type="ECO:0000313" key="11">
    <source>
        <dbReference type="EMBL" id="WEK55790.1"/>
    </source>
</evidence>
<evidence type="ECO:0000313" key="12">
    <source>
        <dbReference type="Proteomes" id="UP001178662"/>
    </source>
</evidence>
<dbReference type="AlphaFoldDB" id="A0AA95F6C3"/>
<dbReference type="Proteomes" id="UP001178662">
    <property type="component" value="Chromosome"/>
</dbReference>
<keyword evidence="9" id="KW-0812">Transmembrane</keyword>
<dbReference type="SUPFAM" id="SSF55874">
    <property type="entry name" value="ATPase domain of HSP90 chaperone/DNA topoisomerase II/histidine kinase"/>
    <property type="match status" value="1"/>
</dbReference>
<keyword evidence="8" id="KW-0902">Two-component regulatory system</keyword>
<name>A0AA95F6C3_9BACL</name>
<evidence type="ECO:0000256" key="5">
    <source>
        <dbReference type="ARBA" id="ARBA00022741"/>
    </source>
</evidence>
<organism evidence="11 12">
    <name type="scientific">Candidatus Cohnella colombiensis</name>
    <dbReference type="NCBI Taxonomy" id="3121368"/>
    <lineage>
        <taxon>Bacteria</taxon>
        <taxon>Bacillati</taxon>
        <taxon>Bacillota</taxon>
        <taxon>Bacilli</taxon>
        <taxon>Bacillales</taxon>
        <taxon>Paenibacillaceae</taxon>
        <taxon>Cohnella</taxon>
    </lineage>
</organism>
<evidence type="ECO:0000256" key="2">
    <source>
        <dbReference type="ARBA" id="ARBA00012438"/>
    </source>
</evidence>
<feature type="transmembrane region" description="Helical" evidence="9">
    <location>
        <begin position="52"/>
        <end position="77"/>
    </location>
</feature>
<dbReference type="CDD" id="cd16917">
    <property type="entry name" value="HATPase_UhpB-NarQ-NarX-like"/>
    <property type="match status" value="1"/>
</dbReference>
<dbReference type="InterPro" id="IPR011712">
    <property type="entry name" value="Sig_transdc_His_kin_sub3_dim/P"/>
</dbReference>
<keyword evidence="9" id="KW-0472">Membrane</keyword>
<evidence type="ECO:0000259" key="10">
    <source>
        <dbReference type="SMART" id="SM00387"/>
    </source>
</evidence>
<dbReference type="GO" id="GO:0005524">
    <property type="term" value="F:ATP binding"/>
    <property type="evidence" value="ECO:0007669"/>
    <property type="project" value="UniProtKB-KW"/>
</dbReference>
<dbReference type="PANTHER" id="PTHR24421">
    <property type="entry name" value="NITRATE/NITRITE SENSOR PROTEIN NARX-RELATED"/>
    <property type="match status" value="1"/>
</dbReference>
<evidence type="ECO:0000256" key="7">
    <source>
        <dbReference type="ARBA" id="ARBA00022840"/>
    </source>
</evidence>
<evidence type="ECO:0000256" key="6">
    <source>
        <dbReference type="ARBA" id="ARBA00022777"/>
    </source>
</evidence>
<dbReference type="Pfam" id="PF07730">
    <property type="entry name" value="HisKA_3"/>
    <property type="match status" value="1"/>
</dbReference>
<keyword evidence="9" id="KW-1133">Transmembrane helix</keyword>
<evidence type="ECO:0000256" key="8">
    <source>
        <dbReference type="ARBA" id="ARBA00023012"/>
    </source>
</evidence>
<feature type="transmembrane region" description="Helical" evidence="9">
    <location>
        <begin position="84"/>
        <end position="100"/>
    </location>
</feature>
<dbReference type="Pfam" id="PF02518">
    <property type="entry name" value="HATPase_c"/>
    <property type="match status" value="1"/>
</dbReference>
<keyword evidence="5" id="KW-0547">Nucleotide-binding</keyword>
<keyword evidence="6 11" id="KW-0418">Kinase</keyword>
<dbReference type="EMBL" id="CP119317">
    <property type="protein sequence ID" value="WEK55790.1"/>
    <property type="molecule type" value="Genomic_DNA"/>
</dbReference>
<dbReference type="GO" id="GO:0000155">
    <property type="term" value="F:phosphorelay sensor kinase activity"/>
    <property type="evidence" value="ECO:0007669"/>
    <property type="project" value="InterPro"/>
</dbReference>
<feature type="domain" description="Histidine kinase/HSP90-like ATPase" evidence="10">
    <location>
        <begin position="267"/>
        <end position="355"/>
    </location>
</feature>